<reference evidence="2" key="1">
    <citation type="journal article" date="2017" name="Syst. Appl. Microbiol.">
        <title>Soybeans inoculated with root zone soils of Canadian native legumes harbour diverse and novel Bradyrhizobium spp. that possess agricultural potential.</title>
        <authorList>
            <person name="Bromfield E.S.P."/>
            <person name="Cloutier S."/>
            <person name="Tambong J.T."/>
            <person name="Tran Thi T.V."/>
        </authorList>
    </citation>
    <scope>NUCLEOTIDE SEQUENCE</scope>
    <source>
        <strain evidence="2">1S5</strain>
    </source>
</reference>
<feature type="compositionally biased region" description="Polar residues" evidence="1">
    <location>
        <begin position="41"/>
        <end position="51"/>
    </location>
</feature>
<proteinExistence type="predicted"/>
<sequence>MYGRIVGSSSQSGSASHVDESGDEGESPRFADTVAGMEPGASSSVTTTPYSLASDPPIIEIDRSSFAEGVRRFLGGDIRHIASNPEEYSDFVSGKARRVGMVAGSYLHTYDDPSKPARFYSYQLGDETVGLLRAGGPARIKGEQFRQQFGRNDITSVVDLRVTHPLVENAGDILLEHQLRQDGDHPLVLSRPGLEGMEPRLAEMGFVHMGRNYWALDPNQHPEVWTKNESNEWQRVDKPTKYLTKVEDSDTASEASVESAEAASSDDDPSFYLEQALEGLRME</sequence>
<evidence type="ECO:0000256" key="1">
    <source>
        <dbReference type="SAM" id="MobiDB-lite"/>
    </source>
</evidence>
<protein>
    <submittedName>
        <fullName evidence="2">Host specificity protein</fullName>
    </submittedName>
</protein>
<evidence type="ECO:0000313" key="2">
    <source>
        <dbReference type="EMBL" id="UPT87113.1"/>
    </source>
</evidence>
<accession>A0A8T5V2V1</accession>
<dbReference type="AlphaFoldDB" id="A0A8T5V2V1"/>
<evidence type="ECO:0000313" key="3">
    <source>
        <dbReference type="Proteomes" id="UP000551709"/>
    </source>
</evidence>
<feature type="region of interest" description="Disordered" evidence="1">
    <location>
        <begin position="1"/>
        <end position="54"/>
    </location>
</feature>
<dbReference type="Proteomes" id="UP000551709">
    <property type="component" value="Chromosome"/>
</dbReference>
<gene>
    <name evidence="2" type="ORF">HAP41_0000044110</name>
</gene>
<organism evidence="2 3">
    <name type="scientific">Bradyrhizobium barranii subsp. apii</name>
    <dbReference type="NCBI Taxonomy" id="2819348"/>
    <lineage>
        <taxon>Bacteria</taxon>
        <taxon>Pseudomonadati</taxon>
        <taxon>Pseudomonadota</taxon>
        <taxon>Alphaproteobacteria</taxon>
        <taxon>Hyphomicrobiales</taxon>
        <taxon>Nitrobacteraceae</taxon>
        <taxon>Bradyrhizobium</taxon>
        <taxon>Bradyrhizobium barranii</taxon>
    </lineage>
</organism>
<reference evidence="2" key="2">
    <citation type="submission" date="2022-04" db="EMBL/GenBank/DDBJ databases">
        <authorList>
            <person name="Bromfield E.S.P."/>
            <person name="Cloutier S."/>
        </authorList>
    </citation>
    <scope>NUCLEOTIDE SEQUENCE</scope>
    <source>
        <strain evidence="2">1S5</strain>
    </source>
</reference>
<feature type="compositionally biased region" description="Low complexity" evidence="1">
    <location>
        <begin position="7"/>
        <end position="16"/>
    </location>
</feature>
<feature type="compositionally biased region" description="Low complexity" evidence="1">
    <location>
        <begin position="252"/>
        <end position="263"/>
    </location>
</feature>
<dbReference type="EMBL" id="CP096255">
    <property type="protein sequence ID" value="UPT87113.1"/>
    <property type="molecule type" value="Genomic_DNA"/>
</dbReference>
<dbReference type="RefSeq" id="WP_224580577.1">
    <property type="nucleotide sequence ID" value="NZ_CP096255.1"/>
</dbReference>
<feature type="region of interest" description="Disordered" evidence="1">
    <location>
        <begin position="245"/>
        <end position="270"/>
    </location>
</feature>
<name>A0A8T5V2V1_9BRAD</name>